<dbReference type="GO" id="GO:0046872">
    <property type="term" value="F:metal ion binding"/>
    <property type="evidence" value="ECO:0007669"/>
    <property type="project" value="UniProtKB-KW"/>
</dbReference>
<dbReference type="Gene3D" id="3.10.170.10">
    <property type="match status" value="1"/>
</dbReference>
<dbReference type="RefSeq" id="WP_013187269.1">
    <property type="nucleotide sequence ID" value="NC_014230.1"/>
</dbReference>
<organism evidence="11 12">
    <name type="scientific">Croceibacter atlanticus (strain ATCC BAA-628 / JCM 21780 / CIP 108009 / IAM 15332 / KCTC 12090 / HTCC2559)</name>
    <dbReference type="NCBI Taxonomy" id="216432"/>
    <lineage>
        <taxon>Bacteria</taxon>
        <taxon>Pseudomonadati</taxon>
        <taxon>Bacteroidota</taxon>
        <taxon>Flavobacteriia</taxon>
        <taxon>Flavobacteriales</taxon>
        <taxon>Flavobacteriaceae</taxon>
        <taxon>Croceibacter</taxon>
    </lineage>
</organism>
<accession>A3U8N4</accession>
<keyword evidence="1" id="KW-0645">Protease</keyword>
<evidence type="ECO:0000256" key="5">
    <source>
        <dbReference type="ARBA" id="ARBA00022833"/>
    </source>
</evidence>
<evidence type="ECO:0000313" key="12">
    <source>
        <dbReference type="Proteomes" id="UP000002297"/>
    </source>
</evidence>
<evidence type="ECO:0000256" key="4">
    <source>
        <dbReference type="ARBA" id="ARBA00022801"/>
    </source>
</evidence>
<protein>
    <submittedName>
        <fullName evidence="11">Thermolysin</fullName>
    </submittedName>
</protein>
<dbReference type="Proteomes" id="UP000002297">
    <property type="component" value="Chromosome"/>
</dbReference>
<keyword evidence="3" id="KW-0732">Signal</keyword>
<dbReference type="NCBIfam" id="TIGR04183">
    <property type="entry name" value="Por_Secre_tail"/>
    <property type="match status" value="1"/>
</dbReference>
<dbReference type="GeneID" id="89453284"/>
<dbReference type="eggNOG" id="COG3227">
    <property type="taxonomic scope" value="Bacteria"/>
</dbReference>
<evidence type="ECO:0000259" key="9">
    <source>
        <dbReference type="Pfam" id="PF02868"/>
    </source>
</evidence>
<feature type="region of interest" description="Disordered" evidence="7">
    <location>
        <begin position="348"/>
        <end position="371"/>
    </location>
</feature>
<evidence type="ECO:0000256" key="3">
    <source>
        <dbReference type="ARBA" id="ARBA00022729"/>
    </source>
</evidence>
<feature type="domain" description="Secretion system C-terminal sorting" evidence="10">
    <location>
        <begin position="1177"/>
        <end position="1249"/>
    </location>
</feature>
<dbReference type="PANTHER" id="PTHR33794:SF1">
    <property type="entry name" value="BACILLOLYSIN"/>
    <property type="match status" value="1"/>
</dbReference>
<evidence type="ECO:0000313" key="11">
    <source>
        <dbReference type="EMBL" id="EAP88601.1"/>
    </source>
</evidence>
<reference evidence="11 12" key="1">
    <citation type="journal article" date="2010" name="J. Bacteriol.">
        <title>The complete genome sequence of Croceibacter atlanticus HTCC2559T.</title>
        <authorList>
            <person name="Oh H.M."/>
            <person name="Kang I."/>
            <person name="Ferriera S."/>
            <person name="Giovannoni S.J."/>
            <person name="Cho J.C."/>
        </authorList>
    </citation>
    <scope>NUCLEOTIDE SEQUENCE [LARGE SCALE GENOMIC DNA]</scope>
    <source>
        <strain evidence="12">ATCC BAA-628 / HTCC2559 / KCTC 12090</strain>
    </source>
</reference>
<dbReference type="EMBL" id="CP002046">
    <property type="protein sequence ID" value="EAP88601.1"/>
    <property type="molecule type" value="Genomic_DNA"/>
</dbReference>
<dbReference type="OrthoDB" id="291295at2"/>
<evidence type="ECO:0000259" key="10">
    <source>
        <dbReference type="Pfam" id="PF18962"/>
    </source>
</evidence>
<evidence type="ECO:0000256" key="7">
    <source>
        <dbReference type="SAM" id="MobiDB-lite"/>
    </source>
</evidence>
<evidence type="ECO:0000256" key="2">
    <source>
        <dbReference type="ARBA" id="ARBA00022723"/>
    </source>
</evidence>
<dbReference type="GO" id="GO:0004222">
    <property type="term" value="F:metalloendopeptidase activity"/>
    <property type="evidence" value="ECO:0007669"/>
    <property type="project" value="InterPro"/>
</dbReference>
<dbReference type="InterPro" id="IPR050728">
    <property type="entry name" value="Zinc_Metalloprotease_M4"/>
</dbReference>
<dbReference type="KEGG" id="cat:CA2559_07560"/>
<dbReference type="Pfam" id="PF02868">
    <property type="entry name" value="Peptidase_M4_C"/>
    <property type="match status" value="1"/>
</dbReference>
<dbReference type="Gene3D" id="1.10.390.10">
    <property type="entry name" value="Neutral Protease Domain 2"/>
    <property type="match status" value="1"/>
</dbReference>
<proteinExistence type="predicted"/>
<name>A3U8N4_CROAH</name>
<dbReference type="AlphaFoldDB" id="A3U8N4"/>
<keyword evidence="4" id="KW-0378">Hydrolase</keyword>
<sequence length="1250" mass="135353">MKTKLRNMQWLVLGFFMVSGYCGLAQESLKSIQKLQDENKVTSYLMNKDRNTPYLVKFDGLSTQRTPKAEASQLIRTVLGLNNTITLGKKSEAGLSPTVGVERFQQYYKGVKVEHGNYTVLSKSDMIQAIGLEHYDFNDNFQITPSLSEEAAMQHAINFVGATEYAWDLYSTLKMNETDPQRLAELDAIIESVYPKGELVIVDDYNTAGVDMKLAYKFNVYAAEPLYRADIYIDAQNGKMLLADMDIKHASEINENIAESKKMSTYAMVMEPATGIGDLRYAGRRNFETTKIPGATPAMDEYTLLGTIEVDIEEAGVVSSLPIENETKSYDGVGGAPISAGGAIPSYEITDGSSRPEESSFPSTEVGDNDWTADEHYRDRFEGPTEQYPVTNETNNDDVALDAHWGSEIVLRYWGVRHNRYSWDGQGTRITSFVHYGDAYDNAFYTNATMTYGDGSYQGGTNPNGSFAPLMSLDVAGHEIGHGVCDTTSGLVYARQSGGMNEGFSDIWAAAVENFAVEDIDPTLADRYQPFSIGEQIDERDGGIQPEENSAEMAALRFMDDPNAASDPDCVLGANWKDTTEAGCPAPNLGNDQCGVHSNSGVLNKWFYLLAVGSGLTYELGDGKAAADSEVNDNNAPYSVTALGFADAEKIAFGGEVLLSPNATFAEMREMSIMAAQTLYGQGSPQEASTTSAWFAVCVGNDYVAPEGDVIVFNADNRTQLQERNTDVGCNTSRTYTYSIASVLVSEPTTLTLDVSASTAVEGEDFIVSPTTLEVSGSGIYDFSVQVFDDAIIEEGEMISISYDYNGETFTQDIALIDDDITPAVGSSIQELLPMETFDGNELPEGWQINKLVDPGVNDWEMNGVGAGAGVAYITDGTTETPMYNGNGPGVSQDGSSNTVLMTPLINGLGLRDITVNFDYTVGGEDEAGTPLDYGELVYSFDGSNFFGIEQFVGIGGTVLTGSYDDVIPQVENSQFYVGFRWLNDQLLGTAYSFSIDNITISGSPALVETAANTSQSHTVRTANDIFFLTTENNNIIARIENASADLGCVSVNVTSEGTETVSNTQAGVDRSSKVIEITADGPDAATASYDLTIYMTSDELANFSEVATLQIMKVEGSDIDATTNANTVITGEVFEDLTDTEGYATFKGSFTGFSSFAIVENAVASVDDVTFNDVSIYPTPVNRGQYVTINSPSIAIESAAVYDLRGAKIMDEKFKNLNSVKLNTSALQSGFYFVTLNGDSKKTFKFIVN</sequence>
<dbReference type="GO" id="GO:0006508">
    <property type="term" value="P:proteolysis"/>
    <property type="evidence" value="ECO:0007669"/>
    <property type="project" value="UniProtKB-KW"/>
</dbReference>
<dbReference type="STRING" id="216432.CA2559_07560"/>
<keyword evidence="2" id="KW-0479">Metal-binding</keyword>
<evidence type="ECO:0000256" key="1">
    <source>
        <dbReference type="ARBA" id="ARBA00022670"/>
    </source>
</evidence>
<dbReference type="CDD" id="cd09597">
    <property type="entry name" value="M4_TLP"/>
    <property type="match status" value="1"/>
</dbReference>
<keyword evidence="5" id="KW-0862">Zinc</keyword>
<dbReference type="PANTHER" id="PTHR33794">
    <property type="entry name" value="BACILLOLYSIN"/>
    <property type="match status" value="1"/>
</dbReference>
<dbReference type="InterPro" id="IPR027268">
    <property type="entry name" value="Peptidase_M4/M1_CTD_sf"/>
</dbReference>
<dbReference type="InterPro" id="IPR026444">
    <property type="entry name" value="Secre_tail"/>
</dbReference>
<keyword evidence="12" id="KW-1185">Reference proteome</keyword>
<dbReference type="SUPFAM" id="SSF55486">
    <property type="entry name" value="Metalloproteases ('zincins'), catalytic domain"/>
    <property type="match status" value="1"/>
</dbReference>
<dbReference type="InterPro" id="IPR013856">
    <property type="entry name" value="Peptidase_M4_domain"/>
</dbReference>
<dbReference type="InterPro" id="IPR001570">
    <property type="entry name" value="Peptidase_M4_C_domain"/>
</dbReference>
<feature type="domain" description="Peptidase M4" evidence="8">
    <location>
        <begin position="380"/>
        <end position="485"/>
    </location>
</feature>
<evidence type="ECO:0000256" key="6">
    <source>
        <dbReference type="ARBA" id="ARBA00023049"/>
    </source>
</evidence>
<keyword evidence="6" id="KW-0482">Metalloprotease</keyword>
<dbReference type="HOGENOM" id="CLU_265799_0_0_10"/>
<feature type="domain" description="Peptidase M4 C-terminal" evidence="9">
    <location>
        <begin position="489"/>
        <end position="699"/>
    </location>
</feature>
<evidence type="ECO:0000259" key="8">
    <source>
        <dbReference type="Pfam" id="PF01447"/>
    </source>
</evidence>
<dbReference type="Pfam" id="PF01447">
    <property type="entry name" value="Peptidase_M4"/>
    <property type="match status" value="1"/>
</dbReference>
<dbReference type="Pfam" id="PF18962">
    <property type="entry name" value="Por_Secre_tail"/>
    <property type="match status" value="1"/>
</dbReference>
<gene>
    <name evidence="11" type="ordered locus">CA2559_07560</name>
</gene>